<dbReference type="Proteomes" id="UP000033038">
    <property type="component" value="Chromosome"/>
</dbReference>
<evidence type="ECO:0000313" key="4">
    <source>
        <dbReference type="Proteomes" id="UP000033038"/>
    </source>
</evidence>
<evidence type="ECO:0000256" key="1">
    <source>
        <dbReference type="SAM" id="Coils"/>
    </source>
</evidence>
<feature type="coiled-coil region" evidence="1">
    <location>
        <begin position="130"/>
        <end position="176"/>
    </location>
</feature>
<sequence length="255" mass="28278">MSAIPSGAFASDNATLTDSMYLIYDPGSCPSDDISEENFTEVQADMLDSISKRITELQTLYSEISEVSTASYLQKALSRKRQKNEGIENDGRNMEPDEMPTEPDEVHGFCHILLENITDENFAEVQDVILDSLQNMTEKAEAAQTRLTEAGESSKAEELNEKITEIRDMYTKVSEASTAAELKEVLLTHEQAKALDSVEENIGLLKARINESGNASDKQLNSRITELTALIEDIEGAKSFDELKKIMHSARDTAM</sequence>
<reference evidence="3 4" key="1">
    <citation type="submission" date="2014-07" db="EMBL/GenBank/DDBJ databases">
        <title>Methanogenic archaea and the global carbon cycle.</title>
        <authorList>
            <person name="Henriksen J.R."/>
            <person name="Luke J."/>
            <person name="Reinhart S."/>
            <person name="Benedict M.N."/>
            <person name="Youngblut N.D."/>
            <person name="Metcalf M.E."/>
            <person name="Whitaker R.J."/>
            <person name="Metcalf W.W."/>
        </authorList>
    </citation>
    <scope>NUCLEOTIDE SEQUENCE [LARGE SCALE GENOMIC DNA]</scope>
    <source>
        <strain evidence="3 4">Wiesmoor</strain>
    </source>
</reference>
<dbReference type="PATRIC" id="fig|1434109.4.peg.2171"/>
<protein>
    <submittedName>
        <fullName evidence="3">Uncharacterized protein</fullName>
    </submittedName>
</protein>
<keyword evidence="1" id="KW-0175">Coiled coil</keyword>
<organism evidence="3 4">
    <name type="scientific">Methanosarcina barkeri str. Wiesmoor</name>
    <dbReference type="NCBI Taxonomy" id="1434109"/>
    <lineage>
        <taxon>Archaea</taxon>
        <taxon>Methanobacteriati</taxon>
        <taxon>Methanobacteriota</taxon>
        <taxon>Stenosarchaea group</taxon>
        <taxon>Methanomicrobia</taxon>
        <taxon>Methanosarcinales</taxon>
        <taxon>Methanosarcinaceae</taxon>
        <taxon>Methanosarcina</taxon>
    </lineage>
</organism>
<dbReference type="EMBL" id="CP009526">
    <property type="protein sequence ID" value="AKB50973.1"/>
    <property type="molecule type" value="Genomic_DNA"/>
</dbReference>
<gene>
    <name evidence="3" type="ORF">MSBRW_1720</name>
</gene>
<feature type="compositionally biased region" description="Basic and acidic residues" evidence="2">
    <location>
        <begin position="83"/>
        <end position="95"/>
    </location>
</feature>
<name>A0A0E3QML0_METBA</name>
<dbReference type="KEGG" id="mbw:MSBRW_1720"/>
<feature type="region of interest" description="Disordered" evidence="2">
    <location>
        <begin position="78"/>
        <end position="103"/>
    </location>
</feature>
<evidence type="ECO:0000256" key="2">
    <source>
        <dbReference type="SAM" id="MobiDB-lite"/>
    </source>
</evidence>
<dbReference type="AlphaFoldDB" id="A0A0E3QML0"/>
<proteinExistence type="predicted"/>
<dbReference type="HOGENOM" id="CLU_881699_0_0_2"/>
<accession>A0A0E3QML0</accession>
<evidence type="ECO:0000313" key="3">
    <source>
        <dbReference type="EMBL" id="AKB50973.1"/>
    </source>
</evidence>